<dbReference type="Proteomes" id="UP000266016">
    <property type="component" value="Unassembled WGS sequence"/>
</dbReference>
<dbReference type="InterPro" id="IPR051260">
    <property type="entry name" value="Diverse_substr_monoxygenases"/>
</dbReference>
<evidence type="ECO:0000256" key="2">
    <source>
        <dbReference type="ARBA" id="ARBA00022643"/>
    </source>
</evidence>
<keyword evidence="2 6" id="KW-0288">FMN</keyword>
<dbReference type="GO" id="GO:0004497">
    <property type="term" value="F:monooxygenase activity"/>
    <property type="evidence" value="ECO:0007669"/>
    <property type="project" value="UniProtKB-KW"/>
</dbReference>
<feature type="binding site" evidence="6">
    <location>
        <position position="148"/>
    </location>
    <ligand>
        <name>FMN</name>
        <dbReference type="ChEBI" id="CHEBI:58210"/>
    </ligand>
</feature>
<dbReference type="InterPro" id="IPR011251">
    <property type="entry name" value="Luciferase-like_dom"/>
</dbReference>
<dbReference type="InterPro" id="IPR036661">
    <property type="entry name" value="Luciferase-like_sf"/>
</dbReference>
<evidence type="ECO:0000313" key="8">
    <source>
        <dbReference type="EMBL" id="RID83673.1"/>
    </source>
</evidence>
<dbReference type="CDD" id="cd01095">
    <property type="entry name" value="Nitrilotriacetate_monoxgenase"/>
    <property type="match status" value="1"/>
</dbReference>
<dbReference type="Pfam" id="PF00296">
    <property type="entry name" value="Bac_luciferase"/>
    <property type="match status" value="1"/>
</dbReference>
<evidence type="ECO:0000259" key="7">
    <source>
        <dbReference type="Pfam" id="PF00296"/>
    </source>
</evidence>
<feature type="binding site" evidence="6">
    <location>
        <position position="57"/>
    </location>
    <ligand>
        <name>FMN</name>
        <dbReference type="ChEBI" id="CHEBI:58210"/>
    </ligand>
</feature>
<feature type="binding site" evidence="6">
    <location>
        <position position="219"/>
    </location>
    <ligand>
        <name>FMN</name>
        <dbReference type="ChEBI" id="CHEBI:58210"/>
    </ligand>
</feature>
<dbReference type="NCBIfam" id="TIGR03860">
    <property type="entry name" value="FMN_nitrolo"/>
    <property type="match status" value="1"/>
</dbReference>
<dbReference type="Gene3D" id="3.20.20.30">
    <property type="entry name" value="Luciferase-like domain"/>
    <property type="match status" value="1"/>
</dbReference>
<keyword evidence="9" id="KW-1185">Reference proteome</keyword>
<keyword evidence="1 6" id="KW-0285">Flavoprotein</keyword>
<dbReference type="GO" id="GO:0016705">
    <property type="term" value="F:oxidoreductase activity, acting on paired donors, with incorporation or reduction of molecular oxygen"/>
    <property type="evidence" value="ECO:0007669"/>
    <property type="project" value="InterPro"/>
</dbReference>
<organism evidence="8 9">
    <name type="scientific">Peribacillus asahii</name>
    <dbReference type="NCBI Taxonomy" id="228899"/>
    <lineage>
        <taxon>Bacteria</taxon>
        <taxon>Bacillati</taxon>
        <taxon>Bacillota</taxon>
        <taxon>Bacilli</taxon>
        <taxon>Bacillales</taxon>
        <taxon>Bacillaceae</taxon>
        <taxon>Peribacillus</taxon>
    </lineage>
</organism>
<name>A0A398B7I5_9BACI</name>
<evidence type="ECO:0000256" key="1">
    <source>
        <dbReference type="ARBA" id="ARBA00022630"/>
    </source>
</evidence>
<feature type="binding site" evidence="6">
    <location>
        <position position="144"/>
    </location>
    <ligand>
        <name>FMN</name>
        <dbReference type="ChEBI" id="CHEBI:58210"/>
    </ligand>
</feature>
<reference evidence="8 9" key="1">
    <citation type="submission" date="2018-08" db="EMBL/GenBank/DDBJ databases">
        <title>Bacillus jemisoniae sp. nov., Bacillus chryseoplanitiae sp. nov., Bacillus resnikiae sp. nov., and Bacillus frankliniae sp. nov., isolated from Viking spacecraft and associated surfaces.</title>
        <authorList>
            <person name="Seuylemezian A."/>
            <person name="Vaishampayan P."/>
        </authorList>
    </citation>
    <scope>NUCLEOTIDE SEQUENCE [LARGE SCALE GENOMIC DNA]</scope>
    <source>
        <strain evidence="8 9">MA001</strain>
    </source>
</reference>
<feature type="binding site" evidence="6">
    <location>
        <position position="94"/>
    </location>
    <ligand>
        <name>FMN</name>
        <dbReference type="ChEBI" id="CHEBI:58210"/>
    </ligand>
</feature>
<evidence type="ECO:0000256" key="5">
    <source>
        <dbReference type="ARBA" id="ARBA00033748"/>
    </source>
</evidence>
<keyword evidence="4 8" id="KW-0503">Monooxygenase</keyword>
<dbReference type="EMBL" id="QWVS01000032">
    <property type="protein sequence ID" value="RID83673.1"/>
    <property type="molecule type" value="Genomic_DNA"/>
</dbReference>
<gene>
    <name evidence="8" type="ORF">D1953_15330</name>
</gene>
<dbReference type="SUPFAM" id="SSF51679">
    <property type="entry name" value="Bacterial luciferase-like"/>
    <property type="match status" value="1"/>
</dbReference>
<comment type="caution">
    <text evidence="8">The sequence shown here is derived from an EMBL/GenBank/DDBJ whole genome shotgun (WGS) entry which is preliminary data.</text>
</comment>
<sequence>MAKKQMKLGAFFNLPGHHVASWRYPSSGANRTLDLDYLIELAQTAERGKFDMVFFADVFGQSLLENSSSGLKLDPVIIISALAAVTKNIGLTATLTTTYNEPFHVARKFGAIDHLSKGRAAWNVVTSANDSESLLFGKEKHLQHALRYERAEEFVDVVKKLWFSIEDEALVIDKEQGRYLDIEKVHPVNHEGEWFKVQGTLDSPSTPQGHPVIVQAGSSEAGKELAAKTAEVIFTAWQTLEEAQAFYRDVKGRLAKYGRKHEDLKIMPGVFITVAKTEEEALAKQRELNSYILPEVGLAYLSNFINIDLSGYDVDAPLPDFSTIEDETNPRIRYNIIRDIAKRENLQTIREVYERIAGARGHREIVGTPEQIADQLEEWFLNEGADGFNIMPPTFPDGLNDIVELVIPELQRRGLFRTEYESNTLRGNLGLSVPVHSSKKTAQITGK</sequence>
<keyword evidence="3" id="KW-0560">Oxidoreductase</keyword>
<dbReference type="PANTHER" id="PTHR30011">
    <property type="entry name" value="ALKANESULFONATE MONOOXYGENASE-RELATED"/>
    <property type="match status" value="1"/>
</dbReference>
<dbReference type="PANTHER" id="PTHR30011:SF16">
    <property type="entry name" value="C2H2 FINGER DOMAIN TRANSCRIPTION FACTOR (EUROFUNG)-RELATED"/>
    <property type="match status" value="1"/>
</dbReference>
<evidence type="ECO:0000313" key="9">
    <source>
        <dbReference type="Proteomes" id="UP000266016"/>
    </source>
</evidence>
<evidence type="ECO:0000256" key="3">
    <source>
        <dbReference type="ARBA" id="ARBA00023002"/>
    </source>
</evidence>
<comment type="similarity">
    <text evidence="5">Belongs to the NtaA/SnaA/DszA monooxygenase family.</text>
</comment>
<dbReference type="InterPro" id="IPR016215">
    <property type="entry name" value="NTA_MOA"/>
</dbReference>
<evidence type="ECO:0000256" key="4">
    <source>
        <dbReference type="ARBA" id="ARBA00023033"/>
    </source>
</evidence>
<dbReference type="PIRSF" id="PIRSF000337">
    <property type="entry name" value="NTA_MOA"/>
    <property type="match status" value="1"/>
</dbReference>
<feature type="binding site" evidence="6">
    <location>
        <position position="218"/>
    </location>
    <ligand>
        <name>FMN</name>
        <dbReference type="ChEBI" id="CHEBI:58210"/>
    </ligand>
</feature>
<accession>A0A398B7I5</accession>
<dbReference type="AlphaFoldDB" id="A0A398B7I5"/>
<feature type="domain" description="Luciferase-like" evidence="7">
    <location>
        <begin position="28"/>
        <end position="380"/>
    </location>
</feature>
<dbReference type="RefSeq" id="WP_119118055.1">
    <property type="nucleotide sequence ID" value="NZ_QWVS01000032.1"/>
</dbReference>
<protein>
    <submittedName>
        <fullName evidence="8">FMN-dependent monooxygenase</fullName>
    </submittedName>
</protein>
<proteinExistence type="inferred from homology"/>
<evidence type="ECO:0000256" key="6">
    <source>
        <dbReference type="PIRSR" id="PIRSR000337-1"/>
    </source>
</evidence>